<dbReference type="eggNOG" id="ENOG5031HGE">
    <property type="taxonomic scope" value="Bacteria"/>
</dbReference>
<proteinExistence type="predicted"/>
<accession>S5UXG4</accession>
<dbReference type="KEGG" id="sci:B446_25550"/>
<dbReference type="RefSeq" id="WP_020942342.1">
    <property type="nucleotide sequence ID" value="NC_021985.1"/>
</dbReference>
<dbReference type="AlphaFoldDB" id="S5UXG4"/>
<dbReference type="STRING" id="1214242.B446_25550"/>
<sequence length="201" mass="21313">MVLVPGWVWWQGPVRRGLCVGLAAGVLFAAFVAVESGAWPAAAVVLLVLGPLYGVRGARRMGRAWPGGAALAPADRARVVRATRRGESVGDARLAPAVLEYAGALRVLREEDRARWWLMPLVAVVSLALAVYDTVAGPARQALVSWLVVALVALELTWSPVRRNRLLARVARAEDAARALPREEGPHGSGPRGDGPQAQAG</sequence>
<keyword evidence="2" id="KW-1133">Transmembrane helix</keyword>
<dbReference type="EMBL" id="CP006259">
    <property type="protein sequence ID" value="AGS71918.1"/>
    <property type="molecule type" value="Genomic_DNA"/>
</dbReference>
<dbReference type="HOGENOM" id="CLU_1530869_0_0_11"/>
<keyword evidence="4" id="KW-1185">Reference proteome</keyword>
<dbReference type="PATRIC" id="fig|1214242.5.peg.5235"/>
<organism evidence="3 4">
    <name type="scientific">Streptomyces collinus (strain DSM 40733 / Tue 365)</name>
    <dbReference type="NCBI Taxonomy" id="1214242"/>
    <lineage>
        <taxon>Bacteria</taxon>
        <taxon>Bacillati</taxon>
        <taxon>Actinomycetota</taxon>
        <taxon>Actinomycetes</taxon>
        <taxon>Kitasatosporales</taxon>
        <taxon>Streptomycetaceae</taxon>
        <taxon>Streptomyces</taxon>
    </lineage>
</organism>
<reference evidence="4" key="1">
    <citation type="submission" date="2012-10" db="EMBL/GenBank/DDBJ databases">
        <title>The complete genome sequence of Streptomyces collinus Tu 365.</title>
        <authorList>
            <person name="Ruckert C."/>
            <person name="Szczepanowski R."/>
            <person name="Goesmann A."/>
            <person name="Pross E.K."/>
            <person name="Musiol E.M."/>
            <person name="Blin K."/>
            <person name="Wohlleben W."/>
            <person name="Puhler A."/>
            <person name="Weber T."/>
            <person name="Kalinowski J."/>
        </authorList>
    </citation>
    <scope>NUCLEOTIDE SEQUENCE [LARGE SCALE GENOMIC DNA]</scope>
    <source>
        <strain evidence="4">DSM 40733 / Tue 365</strain>
    </source>
</reference>
<evidence type="ECO:0000256" key="2">
    <source>
        <dbReference type="SAM" id="Phobius"/>
    </source>
</evidence>
<reference evidence="3 4" key="2">
    <citation type="journal article" date="2013" name="J. Biotechnol.">
        <title>Complete genome sequence of the kirromycin producer Streptomyces collinus Tu 365 consisting of a linear chromosome and two linear plasmids.</title>
        <authorList>
            <person name="Ruckert C."/>
            <person name="Szczepanowski R."/>
            <person name="Albersmeier A."/>
            <person name="Goesmann A."/>
            <person name="Iftime D."/>
            <person name="Musiol E.M."/>
            <person name="Blin K."/>
            <person name="Wohlleben W."/>
            <person name="Puhler A."/>
            <person name="Kalinowski J."/>
            <person name="Weber T."/>
        </authorList>
    </citation>
    <scope>NUCLEOTIDE SEQUENCE [LARGE SCALE GENOMIC DNA]</scope>
    <source>
        <strain evidence="4">DSM 40733 / Tue 365</strain>
    </source>
</reference>
<evidence type="ECO:0000313" key="3">
    <source>
        <dbReference type="EMBL" id="AGS71918.1"/>
    </source>
</evidence>
<evidence type="ECO:0000313" key="4">
    <source>
        <dbReference type="Proteomes" id="UP000015423"/>
    </source>
</evidence>
<feature type="transmembrane region" description="Helical" evidence="2">
    <location>
        <begin position="116"/>
        <end position="137"/>
    </location>
</feature>
<evidence type="ECO:0000256" key="1">
    <source>
        <dbReference type="SAM" id="MobiDB-lite"/>
    </source>
</evidence>
<name>S5UXG4_STRC3</name>
<feature type="transmembrane region" description="Helical" evidence="2">
    <location>
        <begin position="20"/>
        <end position="53"/>
    </location>
</feature>
<dbReference type="Proteomes" id="UP000015423">
    <property type="component" value="Chromosome"/>
</dbReference>
<protein>
    <submittedName>
        <fullName evidence="3">Uncharacterized protein</fullName>
    </submittedName>
</protein>
<feature type="region of interest" description="Disordered" evidence="1">
    <location>
        <begin position="178"/>
        <end position="201"/>
    </location>
</feature>
<gene>
    <name evidence="3" type="ORF">B446_25550</name>
</gene>
<keyword evidence="2" id="KW-0472">Membrane</keyword>
<keyword evidence="2" id="KW-0812">Transmembrane</keyword>
<feature type="transmembrane region" description="Helical" evidence="2">
    <location>
        <begin position="143"/>
        <end position="161"/>
    </location>
</feature>